<sequence>MELKWLFNPAILVSLDFILGVTSFCFQIAFLSTCILATDYDLVGTGIWAGIVFIATAAVAWKMDGKVNKLILGAGPFLSFICGIILFSLNVAALSDLNKVCPFEINGTTVKVKYHCSKEIGFDVVLMLCGLFSIPVNAILVLFVFNIIKS</sequence>
<dbReference type="KEGG" id="dpx:DAPPUDRAFT_300060"/>
<dbReference type="OrthoDB" id="6337417at2759"/>
<feature type="transmembrane region" description="Helical" evidence="1">
    <location>
        <begin position="70"/>
        <end position="89"/>
    </location>
</feature>
<reference evidence="2 3" key="1">
    <citation type="journal article" date="2011" name="Science">
        <title>The ecoresponsive genome of Daphnia pulex.</title>
        <authorList>
            <person name="Colbourne J.K."/>
            <person name="Pfrender M.E."/>
            <person name="Gilbert D."/>
            <person name="Thomas W.K."/>
            <person name="Tucker A."/>
            <person name="Oakley T.H."/>
            <person name="Tokishita S."/>
            <person name="Aerts A."/>
            <person name="Arnold G.J."/>
            <person name="Basu M.K."/>
            <person name="Bauer D.J."/>
            <person name="Caceres C.E."/>
            <person name="Carmel L."/>
            <person name="Casola C."/>
            <person name="Choi J.H."/>
            <person name="Detter J.C."/>
            <person name="Dong Q."/>
            <person name="Dusheyko S."/>
            <person name="Eads B.D."/>
            <person name="Frohlich T."/>
            <person name="Geiler-Samerotte K.A."/>
            <person name="Gerlach D."/>
            <person name="Hatcher P."/>
            <person name="Jogdeo S."/>
            <person name="Krijgsveld J."/>
            <person name="Kriventseva E.V."/>
            <person name="Kultz D."/>
            <person name="Laforsch C."/>
            <person name="Lindquist E."/>
            <person name="Lopez J."/>
            <person name="Manak J.R."/>
            <person name="Muller J."/>
            <person name="Pangilinan J."/>
            <person name="Patwardhan R.P."/>
            <person name="Pitluck S."/>
            <person name="Pritham E.J."/>
            <person name="Rechtsteiner A."/>
            <person name="Rho M."/>
            <person name="Rogozin I.B."/>
            <person name="Sakarya O."/>
            <person name="Salamov A."/>
            <person name="Schaack S."/>
            <person name="Shapiro H."/>
            <person name="Shiga Y."/>
            <person name="Skalitzky C."/>
            <person name="Smith Z."/>
            <person name="Souvorov A."/>
            <person name="Sung W."/>
            <person name="Tang Z."/>
            <person name="Tsuchiya D."/>
            <person name="Tu H."/>
            <person name="Vos H."/>
            <person name="Wang M."/>
            <person name="Wolf Y.I."/>
            <person name="Yamagata H."/>
            <person name="Yamada T."/>
            <person name="Ye Y."/>
            <person name="Shaw J.R."/>
            <person name="Andrews J."/>
            <person name="Crease T.J."/>
            <person name="Tang H."/>
            <person name="Lucas S.M."/>
            <person name="Robertson H.M."/>
            <person name="Bork P."/>
            <person name="Koonin E.V."/>
            <person name="Zdobnov E.M."/>
            <person name="Grigoriev I.V."/>
            <person name="Lynch M."/>
            <person name="Boore J.L."/>
        </authorList>
    </citation>
    <scope>NUCLEOTIDE SEQUENCE [LARGE SCALE GENOMIC DNA]</scope>
</reference>
<keyword evidence="3" id="KW-1185">Reference proteome</keyword>
<keyword evidence="1" id="KW-0472">Membrane</keyword>
<keyword evidence="1" id="KW-1133">Transmembrane helix</keyword>
<dbReference type="InParanoid" id="E9FS76"/>
<gene>
    <name evidence="2" type="ORF">DAPPUDRAFT_300060</name>
</gene>
<dbReference type="AlphaFoldDB" id="E9FS76"/>
<evidence type="ECO:0000313" key="2">
    <source>
        <dbReference type="EMBL" id="EFX90366.1"/>
    </source>
</evidence>
<protein>
    <recommendedName>
        <fullName evidence="4">MARVEL domain-containing protein</fullName>
    </recommendedName>
</protein>
<dbReference type="EMBL" id="GL732523">
    <property type="protein sequence ID" value="EFX90366.1"/>
    <property type="molecule type" value="Genomic_DNA"/>
</dbReference>
<feature type="transmembrane region" description="Helical" evidence="1">
    <location>
        <begin position="124"/>
        <end position="148"/>
    </location>
</feature>
<accession>E9FS76</accession>
<organism evidence="2 3">
    <name type="scientific">Daphnia pulex</name>
    <name type="common">Water flea</name>
    <dbReference type="NCBI Taxonomy" id="6669"/>
    <lineage>
        <taxon>Eukaryota</taxon>
        <taxon>Metazoa</taxon>
        <taxon>Ecdysozoa</taxon>
        <taxon>Arthropoda</taxon>
        <taxon>Crustacea</taxon>
        <taxon>Branchiopoda</taxon>
        <taxon>Diplostraca</taxon>
        <taxon>Cladocera</taxon>
        <taxon>Anomopoda</taxon>
        <taxon>Daphniidae</taxon>
        <taxon>Daphnia</taxon>
    </lineage>
</organism>
<feature type="transmembrane region" description="Helical" evidence="1">
    <location>
        <begin position="42"/>
        <end position="61"/>
    </location>
</feature>
<dbReference type="HOGENOM" id="CLU_1742392_0_0_1"/>
<evidence type="ECO:0000256" key="1">
    <source>
        <dbReference type="SAM" id="Phobius"/>
    </source>
</evidence>
<feature type="transmembrane region" description="Helical" evidence="1">
    <location>
        <begin position="7"/>
        <end position="30"/>
    </location>
</feature>
<name>E9FS76_DAPPU</name>
<proteinExistence type="predicted"/>
<evidence type="ECO:0000313" key="3">
    <source>
        <dbReference type="Proteomes" id="UP000000305"/>
    </source>
</evidence>
<keyword evidence="1" id="KW-0812">Transmembrane</keyword>
<evidence type="ECO:0008006" key="4">
    <source>
        <dbReference type="Google" id="ProtNLM"/>
    </source>
</evidence>
<dbReference type="Proteomes" id="UP000000305">
    <property type="component" value="Unassembled WGS sequence"/>
</dbReference>